<organism evidence="1 2">
    <name type="scientific">Hirundo rustica rustica</name>
    <dbReference type="NCBI Taxonomy" id="333673"/>
    <lineage>
        <taxon>Eukaryota</taxon>
        <taxon>Metazoa</taxon>
        <taxon>Chordata</taxon>
        <taxon>Craniata</taxon>
        <taxon>Vertebrata</taxon>
        <taxon>Euteleostomi</taxon>
        <taxon>Archelosauria</taxon>
        <taxon>Archosauria</taxon>
        <taxon>Dinosauria</taxon>
        <taxon>Saurischia</taxon>
        <taxon>Theropoda</taxon>
        <taxon>Coelurosauria</taxon>
        <taxon>Aves</taxon>
        <taxon>Neognathae</taxon>
        <taxon>Neoaves</taxon>
        <taxon>Telluraves</taxon>
        <taxon>Australaves</taxon>
        <taxon>Passeriformes</taxon>
        <taxon>Sylvioidea</taxon>
        <taxon>Hirundinidae</taxon>
        <taxon>Hirundo</taxon>
    </lineage>
</organism>
<evidence type="ECO:0000313" key="2">
    <source>
        <dbReference type="Proteomes" id="UP000269221"/>
    </source>
</evidence>
<sequence length="144" mass="16261">MEDEGTFECHQFFKDTLLEAQNQFMLIKETPPKVIDVLGSRQVVHAVDGEVATQTQPEDGDKELLFKLAACDKWGPPGSILGRCLFNSLISDLEDGIKCILMKFSENTNLRGKVNTLGERATLQEDLDRLEAWAAKNFMKFHKD</sequence>
<comment type="caution">
    <text evidence="1">The sequence shown here is derived from an EMBL/GenBank/DDBJ whole genome shotgun (WGS) entry which is preliminary data.</text>
</comment>
<protein>
    <recommendedName>
        <fullName evidence="3">Rna-directed dna polymerase from mobile element jockey-like</fullName>
    </recommendedName>
</protein>
<accession>A0A3M0L562</accession>
<keyword evidence="2" id="KW-1185">Reference proteome</keyword>
<evidence type="ECO:0000313" key="1">
    <source>
        <dbReference type="EMBL" id="RMC14397.1"/>
    </source>
</evidence>
<dbReference type="AlphaFoldDB" id="A0A3M0L562"/>
<reference evidence="1 2" key="1">
    <citation type="submission" date="2018-07" db="EMBL/GenBank/DDBJ databases">
        <title>A high quality draft genome assembly of the barn swallow (H. rustica rustica).</title>
        <authorList>
            <person name="Formenti G."/>
            <person name="Chiara M."/>
            <person name="Poveda L."/>
            <person name="Francoijs K.-J."/>
            <person name="Bonisoli-Alquati A."/>
            <person name="Canova L."/>
            <person name="Gianfranceschi L."/>
            <person name="Horner D.S."/>
            <person name="Saino N."/>
        </authorList>
    </citation>
    <scope>NUCLEOTIDE SEQUENCE [LARGE SCALE GENOMIC DNA]</scope>
    <source>
        <strain evidence="1">Chelidonia</strain>
        <tissue evidence="1">Blood</tissue>
    </source>
</reference>
<dbReference type="EMBL" id="QRBI01000105">
    <property type="protein sequence ID" value="RMC14397.1"/>
    <property type="molecule type" value="Genomic_DNA"/>
</dbReference>
<proteinExistence type="predicted"/>
<evidence type="ECO:0008006" key="3">
    <source>
        <dbReference type="Google" id="ProtNLM"/>
    </source>
</evidence>
<dbReference type="Proteomes" id="UP000269221">
    <property type="component" value="Unassembled WGS sequence"/>
</dbReference>
<name>A0A3M0L562_HIRRU</name>
<gene>
    <name evidence="1" type="ORF">DUI87_09493</name>
</gene>